<dbReference type="SMART" id="SM00387">
    <property type="entry name" value="HATPase_c"/>
    <property type="match status" value="1"/>
</dbReference>
<dbReference type="AlphaFoldDB" id="Q1N2R9"/>
<dbReference type="SMART" id="SM00388">
    <property type="entry name" value="HisKA"/>
    <property type="match status" value="1"/>
</dbReference>
<dbReference type="GO" id="GO:0005524">
    <property type="term" value="F:ATP binding"/>
    <property type="evidence" value="ECO:0007669"/>
    <property type="project" value="UniProtKB-KW"/>
</dbReference>
<dbReference type="HOGENOM" id="CLU_000445_114_15_6"/>
<evidence type="ECO:0000256" key="13">
    <source>
        <dbReference type="ARBA" id="ARBA00064003"/>
    </source>
</evidence>
<evidence type="ECO:0000256" key="3">
    <source>
        <dbReference type="ARBA" id="ARBA00012438"/>
    </source>
</evidence>
<dbReference type="PROSITE" id="PS50109">
    <property type="entry name" value="HIS_KIN"/>
    <property type="match status" value="1"/>
</dbReference>
<dbReference type="GO" id="GO:0000155">
    <property type="term" value="F:phosphorelay sensor kinase activity"/>
    <property type="evidence" value="ECO:0007669"/>
    <property type="project" value="InterPro"/>
</dbReference>
<keyword evidence="11" id="KW-0902">Two-component regulatory system</keyword>
<dbReference type="FunFam" id="1.10.287.130:FF:000002">
    <property type="entry name" value="Two-component osmosensing histidine kinase"/>
    <property type="match status" value="1"/>
</dbReference>
<evidence type="ECO:0000313" key="20">
    <source>
        <dbReference type="EMBL" id="EAT12600.1"/>
    </source>
</evidence>
<keyword evidence="9" id="KW-0067">ATP-binding</keyword>
<keyword evidence="7" id="KW-0547">Nucleotide-binding</keyword>
<dbReference type="InterPro" id="IPR035965">
    <property type="entry name" value="PAS-like_dom_sf"/>
</dbReference>
<dbReference type="InterPro" id="IPR001789">
    <property type="entry name" value="Sig_transdc_resp-reg_receiver"/>
</dbReference>
<evidence type="ECO:0000256" key="12">
    <source>
        <dbReference type="ARBA" id="ARBA00023136"/>
    </source>
</evidence>
<dbReference type="InterPro" id="IPR029095">
    <property type="entry name" value="NarX-like_N"/>
</dbReference>
<evidence type="ECO:0000313" key="21">
    <source>
        <dbReference type="Proteomes" id="UP000004263"/>
    </source>
</evidence>
<feature type="domain" description="PAC" evidence="19">
    <location>
        <begin position="298"/>
        <end position="350"/>
    </location>
</feature>
<dbReference type="InterPro" id="IPR000700">
    <property type="entry name" value="PAS-assoc_C"/>
</dbReference>
<evidence type="ECO:0000256" key="10">
    <source>
        <dbReference type="ARBA" id="ARBA00022989"/>
    </source>
</evidence>
<evidence type="ECO:0000256" key="8">
    <source>
        <dbReference type="ARBA" id="ARBA00022777"/>
    </source>
</evidence>
<evidence type="ECO:0000256" key="7">
    <source>
        <dbReference type="ARBA" id="ARBA00022741"/>
    </source>
</evidence>
<dbReference type="SUPFAM" id="SSF55874">
    <property type="entry name" value="ATPase domain of HSP90 chaperone/DNA topoisomerase II/histidine kinase"/>
    <property type="match status" value="1"/>
</dbReference>
<evidence type="ECO:0000256" key="6">
    <source>
        <dbReference type="ARBA" id="ARBA00022692"/>
    </source>
</evidence>
<evidence type="ECO:0000256" key="1">
    <source>
        <dbReference type="ARBA" id="ARBA00000085"/>
    </source>
</evidence>
<keyword evidence="21" id="KW-1185">Reference proteome</keyword>
<feature type="domain" description="Response regulatory" evidence="18">
    <location>
        <begin position="606"/>
        <end position="728"/>
    </location>
</feature>
<dbReference type="SUPFAM" id="SSF55785">
    <property type="entry name" value="PYP-like sensor domain (PAS domain)"/>
    <property type="match status" value="1"/>
</dbReference>
<dbReference type="SMART" id="SM00086">
    <property type="entry name" value="PAC"/>
    <property type="match status" value="1"/>
</dbReference>
<dbReference type="Pfam" id="PF02518">
    <property type="entry name" value="HATPase_c"/>
    <property type="match status" value="1"/>
</dbReference>
<dbReference type="InterPro" id="IPR013655">
    <property type="entry name" value="PAS_fold_3"/>
</dbReference>
<dbReference type="Gene3D" id="1.10.287.130">
    <property type="match status" value="1"/>
</dbReference>
<comment type="caution">
    <text evidence="20">The sequence shown here is derived from an EMBL/GenBank/DDBJ whole genome shotgun (WGS) entry which is preliminary data.</text>
</comment>
<dbReference type="Gene3D" id="3.30.565.10">
    <property type="entry name" value="Histidine kinase-like ATPase, C-terminal domain"/>
    <property type="match status" value="1"/>
</dbReference>
<dbReference type="FunFam" id="3.30.565.10:FF:000010">
    <property type="entry name" value="Sensor histidine kinase RcsC"/>
    <property type="match status" value="1"/>
</dbReference>
<dbReference type="RefSeq" id="WP_007016201.1">
    <property type="nucleotide sequence ID" value="NZ_AAQH01000006.1"/>
</dbReference>
<dbReference type="Gene3D" id="3.40.50.2300">
    <property type="match status" value="2"/>
</dbReference>
<evidence type="ECO:0000256" key="11">
    <source>
        <dbReference type="ARBA" id="ARBA00023012"/>
    </source>
</evidence>
<keyword evidence="8 20" id="KW-0418">Kinase</keyword>
<feature type="modified residue" description="4-aspartylphosphate" evidence="15">
    <location>
        <position position="823"/>
    </location>
</feature>
<dbReference type="InterPro" id="IPR005467">
    <property type="entry name" value="His_kinase_dom"/>
</dbReference>
<keyword evidence="10 16" id="KW-1133">Transmembrane helix</keyword>
<evidence type="ECO:0000259" key="19">
    <source>
        <dbReference type="PROSITE" id="PS50113"/>
    </source>
</evidence>
<comment type="subcellular location">
    <subcellularLocation>
        <location evidence="2">Membrane</location>
        <topology evidence="2">Multi-pass membrane protein</topology>
    </subcellularLocation>
</comment>
<comment type="catalytic activity">
    <reaction evidence="1">
        <text>ATP + protein L-histidine = ADP + protein N-phospho-L-histidine.</text>
        <dbReference type="EC" id="2.7.13.3"/>
    </reaction>
</comment>
<dbReference type="PROSITE" id="PS50113">
    <property type="entry name" value="PAC"/>
    <property type="match status" value="1"/>
</dbReference>
<dbReference type="InterPro" id="IPR003594">
    <property type="entry name" value="HATPase_dom"/>
</dbReference>
<dbReference type="SMART" id="SM00448">
    <property type="entry name" value="REC"/>
    <property type="match status" value="2"/>
</dbReference>
<dbReference type="OrthoDB" id="9810730at2"/>
<feature type="modified residue" description="4-aspartylphosphate" evidence="15">
    <location>
        <position position="661"/>
    </location>
</feature>
<sequence length="896" mass="100580">MSLNQLQHIIRRTLWSYISAIVLIAFISTLSYWTTQSAIQEQEADSQLINMAGRQRMLSQRIALYAQKHFTLTNSEAAVKANAEVLRVSAHLMLENHQALIKLTQNENIKSMYFGGEKPSLNELVIRFTDEAKYLSGLSRDQFPISENLSILSTDHSDQLLERLDGVVTAYEYNAEQKVTVLKNLQLSLWFLMLAALVLIGMFILKPSLQLIKNSLLQEKQKQHRIQLAADSAKLGIWEYQLSNGKLTWDKTMWRIFNAGKPANADEALATFKARLHPLDKSRVMDLFYQAVNQQTPFHTQFRIQTDDSEIKTIKADAIIEYDVDGNATAIVGTNQDISAQQQQEQALIDARMAAEHAARVKGDFLASMSHEIRTPMNGIMGMLELLKNTELTTLQAQRVNIALSSSKSLLVLINDILDFSKIEADRLILEEIDFNLRSLLGELTEALSQLAESKNIELVLDTVEVHQDMVKGDPSRIRQIITNLISNAIKFTHQGEVLIRVSLQEYSLDQWQVNFSVKDSGIGITQGQQKKLFDAFSQADSSTTREYGGTGLGLAIVKKLCEAMDGQIRVKSKMNIGSEFYGHLFVKKSERSRIIAPNYDISQLSILVVDDNKINREVLSQQLTTWGASVVQADSAEMAWKVMDSHFTEKKQAFDVALLDMQMPHTSGTELGQKIQADPRYKGVRLVLMTSMLLNSDHKAIAKMGFCGYFSKPVTTDDLFMILNVIGDDGEALQQASPLLTHDYLSSLQKEPATSDAEVRLGLASAKHKHVLLVEDNPINQLVAQDTLEELGLIVDIAQNGQEAISRLQEHRSKGYSLIFMDCQMPVMDGYEASRAIRNGEAGDEHRKTPIIALTANAMKEDRDHCIEAGMDDFISKPMDIEVLKTTIKTWLIDR</sequence>
<dbReference type="CDD" id="cd17546">
    <property type="entry name" value="REC_hyHK_CKI1_RcsC-like"/>
    <property type="match status" value="1"/>
</dbReference>
<accession>Q1N2R9</accession>
<dbReference type="PANTHER" id="PTHR45339">
    <property type="entry name" value="HYBRID SIGNAL TRANSDUCTION HISTIDINE KINASE J"/>
    <property type="match status" value="1"/>
</dbReference>
<dbReference type="PROSITE" id="PS50110">
    <property type="entry name" value="RESPONSE_REGULATORY"/>
    <property type="match status" value="2"/>
</dbReference>
<name>Q1N2R9_9GAMM</name>
<dbReference type="InterPro" id="IPR001610">
    <property type="entry name" value="PAC"/>
</dbReference>
<keyword evidence="6 16" id="KW-0812">Transmembrane</keyword>
<evidence type="ECO:0000256" key="15">
    <source>
        <dbReference type="PROSITE-ProRule" id="PRU00169"/>
    </source>
</evidence>
<dbReference type="SUPFAM" id="SSF52172">
    <property type="entry name" value="CheY-like"/>
    <property type="match status" value="2"/>
</dbReference>
<dbReference type="CDD" id="cd16922">
    <property type="entry name" value="HATPase_EvgS-ArcB-TorS-like"/>
    <property type="match status" value="1"/>
</dbReference>
<evidence type="ECO:0000259" key="17">
    <source>
        <dbReference type="PROSITE" id="PS50109"/>
    </source>
</evidence>
<evidence type="ECO:0000256" key="4">
    <source>
        <dbReference type="ARBA" id="ARBA00022553"/>
    </source>
</evidence>
<dbReference type="InterPro" id="IPR003661">
    <property type="entry name" value="HisK_dim/P_dom"/>
</dbReference>
<proteinExistence type="predicted"/>
<dbReference type="InterPro" id="IPR004358">
    <property type="entry name" value="Sig_transdc_His_kin-like_C"/>
</dbReference>
<evidence type="ECO:0000256" key="5">
    <source>
        <dbReference type="ARBA" id="ARBA00022679"/>
    </source>
</evidence>
<protein>
    <recommendedName>
        <fullName evidence="14">Sensory/regulatory protein RpfC</fullName>
        <ecNumber evidence="3">2.7.13.3</ecNumber>
    </recommendedName>
</protein>
<dbReference type="Pfam" id="PF13675">
    <property type="entry name" value="PilJ"/>
    <property type="match status" value="1"/>
</dbReference>
<dbReference type="InterPro" id="IPR036890">
    <property type="entry name" value="HATPase_C_sf"/>
</dbReference>
<dbReference type="GO" id="GO:0016020">
    <property type="term" value="C:membrane"/>
    <property type="evidence" value="ECO:0007669"/>
    <property type="project" value="UniProtKB-SubCell"/>
</dbReference>
<keyword evidence="5" id="KW-0808">Transferase</keyword>
<reference evidence="20 21" key="1">
    <citation type="submission" date="2006-03" db="EMBL/GenBank/DDBJ databases">
        <authorList>
            <person name="Pinhassi J."/>
            <person name="Pedros-Alio C."/>
            <person name="Ferriera S."/>
            <person name="Johnson J."/>
            <person name="Kravitz S."/>
            <person name="Halpern A."/>
            <person name="Remington K."/>
            <person name="Beeson K."/>
            <person name="Tran B."/>
            <person name="Rogers Y.-H."/>
            <person name="Friedman R."/>
            <person name="Venter J.C."/>
        </authorList>
    </citation>
    <scope>NUCLEOTIDE SEQUENCE [LARGE SCALE GENOMIC DNA]</scope>
    <source>
        <strain evidence="20 21">RED65</strain>
    </source>
</reference>
<evidence type="ECO:0000256" key="9">
    <source>
        <dbReference type="ARBA" id="ARBA00022840"/>
    </source>
</evidence>
<dbReference type="Gene3D" id="3.30.450.20">
    <property type="entry name" value="PAS domain"/>
    <property type="match status" value="1"/>
</dbReference>
<evidence type="ECO:0000256" key="14">
    <source>
        <dbReference type="ARBA" id="ARBA00068150"/>
    </source>
</evidence>
<dbReference type="PRINTS" id="PR00344">
    <property type="entry name" value="BCTRLSENSOR"/>
</dbReference>
<feature type="transmembrane region" description="Helical" evidence="16">
    <location>
        <begin position="14"/>
        <end position="33"/>
    </location>
</feature>
<gene>
    <name evidence="20" type="ORF">RED65_06883</name>
</gene>
<evidence type="ECO:0000256" key="2">
    <source>
        <dbReference type="ARBA" id="ARBA00004141"/>
    </source>
</evidence>
<keyword evidence="12 16" id="KW-0472">Membrane</keyword>
<dbReference type="SUPFAM" id="SSF47384">
    <property type="entry name" value="Homodimeric domain of signal transducing histidine kinase"/>
    <property type="match status" value="1"/>
</dbReference>
<dbReference type="InterPro" id="IPR036097">
    <property type="entry name" value="HisK_dim/P_sf"/>
</dbReference>
<comment type="subunit">
    <text evidence="13">At low DSF concentrations, interacts with RpfF.</text>
</comment>
<feature type="domain" description="Response regulatory" evidence="18">
    <location>
        <begin position="771"/>
        <end position="893"/>
    </location>
</feature>
<dbReference type="Pfam" id="PF00072">
    <property type="entry name" value="Response_reg"/>
    <property type="match status" value="2"/>
</dbReference>
<dbReference type="Pfam" id="PF08447">
    <property type="entry name" value="PAS_3"/>
    <property type="match status" value="1"/>
</dbReference>
<dbReference type="CDD" id="cd00082">
    <property type="entry name" value="HisKA"/>
    <property type="match status" value="1"/>
</dbReference>
<dbReference type="PANTHER" id="PTHR45339:SF1">
    <property type="entry name" value="HYBRID SIGNAL TRANSDUCTION HISTIDINE KINASE J"/>
    <property type="match status" value="1"/>
</dbReference>
<organism evidence="20 21">
    <name type="scientific">Bermanella marisrubri</name>
    <dbReference type="NCBI Taxonomy" id="207949"/>
    <lineage>
        <taxon>Bacteria</taxon>
        <taxon>Pseudomonadati</taxon>
        <taxon>Pseudomonadota</taxon>
        <taxon>Gammaproteobacteria</taxon>
        <taxon>Oceanospirillales</taxon>
        <taxon>Oceanospirillaceae</taxon>
        <taxon>Bermanella</taxon>
    </lineage>
</organism>
<keyword evidence="4 15" id="KW-0597">Phosphoprotein</keyword>
<dbReference type="Pfam" id="PF00512">
    <property type="entry name" value="HisKA"/>
    <property type="match status" value="1"/>
</dbReference>
<feature type="domain" description="Histidine kinase" evidence="17">
    <location>
        <begin position="368"/>
        <end position="589"/>
    </location>
</feature>
<dbReference type="EMBL" id="AAQH01000006">
    <property type="protein sequence ID" value="EAT12600.1"/>
    <property type="molecule type" value="Genomic_DNA"/>
</dbReference>
<feature type="transmembrane region" description="Helical" evidence="16">
    <location>
        <begin position="187"/>
        <end position="205"/>
    </location>
</feature>
<dbReference type="InterPro" id="IPR011006">
    <property type="entry name" value="CheY-like_superfamily"/>
</dbReference>
<dbReference type="STRING" id="207949.RED65_06883"/>
<dbReference type="Proteomes" id="UP000004263">
    <property type="component" value="Unassembled WGS sequence"/>
</dbReference>
<evidence type="ECO:0000256" key="16">
    <source>
        <dbReference type="SAM" id="Phobius"/>
    </source>
</evidence>
<evidence type="ECO:0000259" key="18">
    <source>
        <dbReference type="PROSITE" id="PS50110"/>
    </source>
</evidence>
<dbReference type="EC" id="2.7.13.3" evidence="3"/>